<protein>
    <submittedName>
        <fullName evidence="5">NAD(P)-dependent dehydrogenase, short-chain alcohol dehydrogenase family</fullName>
    </submittedName>
</protein>
<dbReference type="GO" id="GO:0016491">
    <property type="term" value="F:oxidoreductase activity"/>
    <property type="evidence" value="ECO:0007669"/>
    <property type="project" value="UniProtKB-KW"/>
</dbReference>
<dbReference type="PANTHER" id="PTHR43658">
    <property type="entry name" value="SHORT-CHAIN DEHYDROGENASE/REDUCTASE"/>
    <property type="match status" value="1"/>
</dbReference>
<dbReference type="PANTHER" id="PTHR43658:SF8">
    <property type="entry name" value="17-BETA-HYDROXYSTEROID DEHYDROGENASE 14-RELATED"/>
    <property type="match status" value="1"/>
</dbReference>
<accession>A0A1G9WDZ4</accession>
<dbReference type="RefSeq" id="WP_093855214.1">
    <property type="nucleotide sequence ID" value="NZ_BJVZ01000003.1"/>
</dbReference>
<dbReference type="PRINTS" id="PR00080">
    <property type="entry name" value="SDRFAMILY"/>
</dbReference>
<dbReference type="SMART" id="SM00822">
    <property type="entry name" value="PKS_KR"/>
    <property type="match status" value="1"/>
</dbReference>
<dbReference type="InterPro" id="IPR002347">
    <property type="entry name" value="SDR_fam"/>
</dbReference>
<evidence type="ECO:0000256" key="3">
    <source>
        <dbReference type="RuleBase" id="RU000363"/>
    </source>
</evidence>
<dbReference type="FunFam" id="3.40.50.720:FF:000215">
    <property type="entry name" value="3-hydroxyacyl-CoA dehydrogenase type-2"/>
    <property type="match status" value="1"/>
</dbReference>
<evidence type="ECO:0000313" key="5">
    <source>
        <dbReference type="EMBL" id="SDM82471.1"/>
    </source>
</evidence>
<dbReference type="Gene3D" id="3.40.50.720">
    <property type="entry name" value="NAD(P)-binding Rossmann-like Domain"/>
    <property type="match status" value="1"/>
</dbReference>
<dbReference type="PRINTS" id="PR00081">
    <property type="entry name" value="GDHRDH"/>
</dbReference>
<evidence type="ECO:0000256" key="2">
    <source>
        <dbReference type="ARBA" id="ARBA00023002"/>
    </source>
</evidence>
<evidence type="ECO:0000259" key="4">
    <source>
        <dbReference type="SMART" id="SM00822"/>
    </source>
</evidence>
<dbReference type="InterPro" id="IPR036291">
    <property type="entry name" value="NAD(P)-bd_dom_sf"/>
</dbReference>
<dbReference type="Pfam" id="PF00106">
    <property type="entry name" value="adh_short"/>
    <property type="match status" value="1"/>
</dbReference>
<dbReference type="PROSITE" id="PS00061">
    <property type="entry name" value="ADH_SHORT"/>
    <property type="match status" value="1"/>
</dbReference>
<evidence type="ECO:0000313" key="6">
    <source>
        <dbReference type="Proteomes" id="UP000199334"/>
    </source>
</evidence>
<dbReference type="InterPro" id="IPR057326">
    <property type="entry name" value="KR_dom"/>
</dbReference>
<name>A0A1G9WDZ4_9BACI</name>
<organism evidence="5 6">
    <name type="scientific">Tenuibacillus multivorans</name>
    <dbReference type="NCBI Taxonomy" id="237069"/>
    <lineage>
        <taxon>Bacteria</taxon>
        <taxon>Bacillati</taxon>
        <taxon>Bacillota</taxon>
        <taxon>Bacilli</taxon>
        <taxon>Bacillales</taxon>
        <taxon>Bacillaceae</taxon>
        <taxon>Tenuibacillus</taxon>
    </lineage>
</organism>
<dbReference type="Proteomes" id="UP000199334">
    <property type="component" value="Unassembled WGS sequence"/>
</dbReference>
<evidence type="ECO:0000256" key="1">
    <source>
        <dbReference type="ARBA" id="ARBA00006484"/>
    </source>
</evidence>
<dbReference type="InterPro" id="IPR020904">
    <property type="entry name" value="Sc_DH/Rdtase_CS"/>
</dbReference>
<proteinExistence type="inferred from homology"/>
<dbReference type="OrthoDB" id="9794138at2"/>
<sequence>MDIQNKVGLVTGGASGLGEATVRNLVQNGANVIIADLQEEKGQSLANELGSDQVQFIKTDVTDEQSVQSTLEQVKNTFGDLHIVVNCAGIGAAKKTVSSKGVHDLESFQKVIQVNLVGTFNMIRLAADQMTANEPSDEGERGVIINTASVAAYEGQVGQAAYSASKGGIVGMTMPIARDLSPHGIRVMTIAPGLFDTPLFASLPEKARDALGAMTPFPSRLGYPSEYAKLAESIVENPMLNGEVIRLDGAIRMQPK</sequence>
<dbReference type="AlphaFoldDB" id="A0A1G9WDZ4"/>
<keyword evidence="2" id="KW-0560">Oxidoreductase</keyword>
<dbReference type="SUPFAM" id="SSF51735">
    <property type="entry name" value="NAD(P)-binding Rossmann-fold domains"/>
    <property type="match status" value="1"/>
</dbReference>
<gene>
    <name evidence="5" type="ORF">SAMN05216498_0700</name>
</gene>
<feature type="domain" description="Ketoreductase" evidence="4">
    <location>
        <begin position="6"/>
        <end position="193"/>
    </location>
</feature>
<dbReference type="EMBL" id="FNIG01000001">
    <property type="protein sequence ID" value="SDM82471.1"/>
    <property type="molecule type" value="Genomic_DNA"/>
</dbReference>
<dbReference type="STRING" id="237069.SAMN05216498_0700"/>
<keyword evidence="6" id="KW-1185">Reference proteome</keyword>
<comment type="similarity">
    <text evidence="1 3">Belongs to the short-chain dehydrogenases/reductases (SDR) family.</text>
</comment>
<dbReference type="CDD" id="cd05371">
    <property type="entry name" value="HSD10-like_SDR_c"/>
    <property type="match status" value="1"/>
</dbReference>
<reference evidence="5 6" key="1">
    <citation type="submission" date="2016-10" db="EMBL/GenBank/DDBJ databases">
        <authorList>
            <person name="de Groot N.N."/>
        </authorList>
    </citation>
    <scope>NUCLEOTIDE SEQUENCE [LARGE SCALE GENOMIC DNA]</scope>
    <source>
        <strain evidence="5 6">CGMCC 1.3442</strain>
    </source>
</reference>